<dbReference type="Pfam" id="PF03062">
    <property type="entry name" value="MBOAT"/>
    <property type="match status" value="1"/>
</dbReference>
<evidence type="ECO:0000256" key="8">
    <source>
        <dbReference type="ARBA" id="ARBA00023315"/>
    </source>
</evidence>
<dbReference type="OrthoDB" id="9805788at2"/>
<feature type="transmembrane region" description="Helical" evidence="10">
    <location>
        <begin position="337"/>
        <end position="356"/>
    </location>
</feature>
<gene>
    <name evidence="11" type="ORF">CLV94_0615</name>
</gene>
<comment type="caution">
    <text evidence="11">The sequence shown here is derived from an EMBL/GenBank/DDBJ whole genome shotgun (WGS) entry which is preliminary data.</text>
</comment>
<evidence type="ECO:0000256" key="9">
    <source>
        <dbReference type="PIRNR" id="PIRNR016636"/>
    </source>
</evidence>
<evidence type="ECO:0000256" key="3">
    <source>
        <dbReference type="ARBA" id="ARBA00022475"/>
    </source>
</evidence>
<feature type="transmembrane region" description="Helical" evidence="10">
    <location>
        <begin position="494"/>
        <end position="515"/>
    </location>
</feature>
<keyword evidence="12" id="KW-1185">Reference proteome</keyword>
<feature type="transmembrane region" description="Helical" evidence="10">
    <location>
        <begin position="536"/>
        <end position="560"/>
    </location>
</feature>
<evidence type="ECO:0000256" key="10">
    <source>
        <dbReference type="SAM" id="Phobius"/>
    </source>
</evidence>
<reference evidence="11 12" key="1">
    <citation type="submission" date="2018-10" db="EMBL/GenBank/DDBJ databases">
        <title>Genomic Encyclopedia of Archaeal and Bacterial Type Strains, Phase II (KMG-II): from individual species to whole genera.</title>
        <authorList>
            <person name="Goeker M."/>
        </authorList>
    </citation>
    <scope>NUCLEOTIDE SEQUENCE [LARGE SCALE GENOMIC DNA]</scope>
    <source>
        <strain evidence="11 12">DSM 29537</strain>
    </source>
</reference>
<feature type="transmembrane region" description="Helical" evidence="10">
    <location>
        <begin position="412"/>
        <end position="434"/>
    </location>
</feature>
<evidence type="ECO:0000256" key="2">
    <source>
        <dbReference type="ARBA" id="ARBA00010323"/>
    </source>
</evidence>
<dbReference type="RefSeq" id="WP_121374967.1">
    <property type="nucleotide sequence ID" value="NZ_RBLC01000001.1"/>
</dbReference>
<feature type="transmembrane region" description="Helical" evidence="10">
    <location>
        <begin position="34"/>
        <end position="52"/>
    </location>
</feature>
<name>A0A495MJP7_9FLAO</name>
<sequence>MTINSINDWFTQTFGVLTLEQVKGWFIYNPKEPLLFNTGLFLGMFLIFYLVYAFMRKTFYLRLVYVILFSLFFYYKSSGVYFLLLILSSVVDYNLSGVIYRENREGWRKFYIWLSVILNLGLLGYFKYTNFLIGTYNDMFQGHFELHKILLPVGISFYTFQSISYIIEIYRKEIVPTNNYIEYLFFVSFFPQLVAGPIVRAKDFLPQIYQKLNLTKEDVNNALFLIIGGLLKKTVISDYISINFVDRVFDAPTSYTAFENLMASYGYAIQIYCDFSGYSDMAIGVALLLGFKLPTNFRTPYKSASITEFWRRWHISLSTWLKDFLYISIGGNRHGSFAGFLFPALFFFGLVIWGISYSTISHIPLIIAVSSLVLFSLTFILSKDRERTMFTNVNLLTTMLLGGLWHGASLRFIIWGALHGVALAVHKIFLEFFPSKKDAKKNVFDYIWRFFSILLTFHFVVFCWLFFRAKDFDTALQIINNIGQLTFDPKQWQIIISGYKNVFLLMLLGYVWHFLPEGITKNMKLAFDKTPLIGKALILGFVYWIVYATATAGPQPFIYFQF</sequence>
<feature type="transmembrane region" description="Helical" evidence="10">
    <location>
        <begin position="111"/>
        <end position="129"/>
    </location>
</feature>
<dbReference type="PIRSF" id="PIRSF016636">
    <property type="entry name" value="AlgI_DltB"/>
    <property type="match status" value="1"/>
</dbReference>
<feature type="transmembrane region" description="Helical" evidence="10">
    <location>
        <begin position="389"/>
        <end position="406"/>
    </location>
</feature>
<evidence type="ECO:0000256" key="6">
    <source>
        <dbReference type="ARBA" id="ARBA00022989"/>
    </source>
</evidence>
<dbReference type="PIRSF" id="PIRSF500217">
    <property type="entry name" value="AlgI"/>
    <property type="match status" value="1"/>
</dbReference>
<keyword evidence="4 9" id="KW-0808">Transferase</keyword>
<evidence type="ECO:0000256" key="5">
    <source>
        <dbReference type="ARBA" id="ARBA00022692"/>
    </source>
</evidence>
<dbReference type="InterPro" id="IPR024194">
    <property type="entry name" value="Ac/AlaTfrase_AlgI/DltB"/>
</dbReference>
<keyword evidence="3 9" id="KW-1003">Cell membrane</keyword>
<dbReference type="InterPro" id="IPR028362">
    <property type="entry name" value="AlgI"/>
</dbReference>
<evidence type="ECO:0000313" key="11">
    <source>
        <dbReference type="EMBL" id="RKS25580.1"/>
    </source>
</evidence>
<dbReference type="PANTHER" id="PTHR13285">
    <property type="entry name" value="ACYLTRANSFERASE"/>
    <property type="match status" value="1"/>
</dbReference>
<dbReference type="GO" id="GO:0042121">
    <property type="term" value="P:alginic acid biosynthetic process"/>
    <property type="evidence" value="ECO:0007669"/>
    <property type="project" value="InterPro"/>
</dbReference>
<dbReference type="PANTHER" id="PTHR13285:SF23">
    <property type="entry name" value="TEICHOIC ACID D-ALANYLTRANSFERASE"/>
    <property type="match status" value="1"/>
</dbReference>
<feature type="transmembrane region" description="Helical" evidence="10">
    <location>
        <begin position="59"/>
        <end position="75"/>
    </location>
</feature>
<dbReference type="InterPro" id="IPR004299">
    <property type="entry name" value="MBOAT_fam"/>
</dbReference>
<dbReference type="GO" id="GO:0005886">
    <property type="term" value="C:plasma membrane"/>
    <property type="evidence" value="ECO:0007669"/>
    <property type="project" value="UniProtKB-SubCell"/>
</dbReference>
<keyword evidence="6 10" id="KW-1133">Transmembrane helix</keyword>
<feature type="transmembrane region" description="Helical" evidence="10">
    <location>
        <begin position="362"/>
        <end position="382"/>
    </location>
</feature>
<dbReference type="EMBL" id="RBLC01000001">
    <property type="protein sequence ID" value="RKS25580.1"/>
    <property type="molecule type" value="Genomic_DNA"/>
</dbReference>
<accession>A0A495MJP7</accession>
<evidence type="ECO:0000256" key="4">
    <source>
        <dbReference type="ARBA" id="ARBA00022679"/>
    </source>
</evidence>
<feature type="transmembrane region" description="Helical" evidence="10">
    <location>
        <begin position="149"/>
        <end position="167"/>
    </location>
</feature>
<feature type="transmembrane region" description="Helical" evidence="10">
    <location>
        <begin position="81"/>
        <end position="99"/>
    </location>
</feature>
<dbReference type="InterPro" id="IPR051085">
    <property type="entry name" value="MB_O-acyltransferase"/>
</dbReference>
<evidence type="ECO:0000256" key="7">
    <source>
        <dbReference type="ARBA" id="ARBA00023136"/>
    </source>
</evidence>
<protein>
    <submittedName>
        <fullName evidence="11">D-alanyl-lipoteichoic acid acyltransferase DltB (MBOAT superfamily)</fullName>
    </submittedName>
</protein>
<feature type="transmembrane region" description="Helical" evidence="10">
    <location>
        <begin position="446"/>
        <end position="467"/>
    </location>
</feature>
<keyword evidence="8 9" id="KW-0012">Acyltransferase</keyword>
<evidence type="ECO:0000313" key="12">
    <source>
        <dbReference type="Proteomes" id="UP000277579"/>
    </source>
</evidence>
<dbReference type="AlphaFoldDB" id="A0A495MJP7"/>
<proteinExistence type="inferred from homology"/>
<keyword evidence="5 10" id="KW-0812">Transmembrane</keyword>
<dbReference type="GO" id="GO:0016746">
    <property type="term" value="F:acyltransferase activity"/>
    <property type="evidence" value="ECO:0007669"/>
    <property type="project" value="UniProtKB-KW"/>
</dbReference>
<organism evidence="11 12">
    <name type="scientific">Flavobacterium endophyticum</name>
    <dbReference type="NCBI Taxonomy" id="1540163"/>
    <lineage>
        <taxon>Bacteria</taxon>
        <taxon>Pseudomonadati</taxon>
        <taxon>Bacteroidota</taxon>
        <taxon>Flavobacteriia</taxon>
        <taxon>Flavobacteriales</taxon>
        <taxon>Flavobacteriaceae</taxon>
        <taxon>Flavobacterium</taxon>
    </lineage>
</organism>
<dbReference type="Proteomes" id="UP000277579">
    <property type="component" value="Unassembled WGS sequence"/>
</dbReference>
<comment type="subcellular location">
    <subcellularLocation>
        <location evidence="1">Cell membrane</location>
        <topology evidence="1">Multi-pass membrane protein</topology>
    </subcellularLocation>
</comment>
<comment type="similarity">
    <text evidence="2 9">Belongs to the membrane-bound acyltransferase family.</text>
</comment>
<keyword evidence="7 9" id="KW-0472">Membrane</keyword>
<evidence type="ECO:0000256" key="1">
    <source>
        <dbReference type="ARBA" id="ARBA00004651"/>
    </source>
</evidence>